<dbReference type="InterPro" id="IPR026992">
    <property type="entry name" value="DIOX_N"/>
</dbReference>
<evidence type="ECO:0000256" key="1">
    <source>
        <dbReference type="ARBA" id="ARBA00008056"/>
    </source>
</evidence>
<keyword evidence="4" id="KW-0847">Vitamin C</keyword>
<evidence type="ECO:0000313" key="12">
    <source>
        <dbReference type="Proteomes" id="UP000701853"/>
    </source>
</evidence>
<keyword evidence="3 9" id="KW-0479">Metal-binding</keyword>
<name>A0A8J5YJG5_9ROSI</name>
<evidence type="ECO:0000256" key="2">
    <source>
        <dbReference type="ARBA" id="ARBA00022666"/>
    </source>
</evidence>
<evidence type="ECO:0000256" key="4">
    <source>
        <dbReference type="ARBA" id="ARBA00022896"/>
    </source>
</evidence>
<comment type="caution">
    <text evidence="11">The sequence shown here is derived from an EMBL/GenBank/DDBJ whole genome shotgun (WGS) entry which is preliminary data.</text>
</comment>
<keyword evidence="12" id="KW-1185">Reference proteome</keyword>
<evidence type="ECO:0000256" key="3">
    <source>
        <dbReference type="ARBA" id="ARBA00022723"/>
    </source>
</evidence>
<evidence type="ECO:0000256" key="5">
    <source>
        <dbReference type="ARBA" id="ARBA00023002"/>
    </source>
</evidence>
<dbReference type="SUPFAM" id="SSF51197">
    <property type="entry name" value="Clavaminate synthase-like"/>
    <property type="match status" value="1"/>
</dbReference>
<organism evidence="11 12">
    <name type="scientific">Gossypium anomalum</name>
    <dbReference type="NCBI Taxonomy" id="47600"/>
    <lineage>
        <taxon>Eukaryota</taxon>
        <taxon>Viridiplantae</taxon>
        <taxon>Streptophyta</taxon>
        <taxon>Embryophyta</taxon>
        <taxon>Tracheophyta</taxon>
        <taxon>Spermatophyta</taxon>
        <taxon>Magnoliopsida</taxon>
        <taxon>eudicotyledons</taxon>
        <taxon>Gunneridae</taxon>
        <taxon>Pentapetalae</taxon>
        <taxon>rosids</taxon>
        <taxon>malvids</taxon>
        <taxon>Malvales</taxon>
        <taxon>Malvaceae</taxon>
        <taxon>Malvoideae</taxon>
        <taxon>Gossypium</taxon>
    </lineage>
</organism>
<keyword evidence="2" id="KW-0266">Ethylene biosynthesis</keyword>
<dbReference type="GO" id="GO:0071398">
    <property type="term" value="P:cellular response to fatty acid"/>
    <property type="evidence" value="ECO:0007669"/>
    <property type="project" value="UniProtKB-ARBA"/>
</dbReference>
<gene>
    <name evidence="11" type="ORF">CXB51_013829</name>
</gene>
<feature type="domain" description="Fe2OG dioxygenase" evidence="10">
    <location>
        <begin position="154"/>
        <end position="254"/>
    </location>
</feature>
<dbReference type="InterPro" id="IPR050295">
    <property type="entry name" value="Plant_2OG-oxidoreductases"/>
</dbReference>
<dbReference type="GO" id="GO:0009815">
    <property type="term" value="F:1-aminocyclopropane-1-carboxylate oxidase activity"/>
    <property type="evidence" value="ECO:0007669"/>
    <property type="project" value="UniProtKB-EC"/>
</dbReference>
<dbReference type="Pfam" id="PF14226">
    <property type="entry name" value="DIOX_N"/>
    <property type="match status" value="1"/>
</dbReference>
<proteinExistence type="inferred from homology"/>
<dbReference type="FunFam" id="2.60.120.330:FF:000002">
    <property type="entry name" value="1-aminocyclopropane-1-carboxylate oxidase 1"/>
    <property type="match status" value="1"/>
</dbReference>
<evidence type="ECO:0000256" key="7">
    <source>
        <dbReference type="ARBA" id="ARBA00037892"/>
    </source>
</evidence>
<dbReference type="Pfam" id="PF03171">
    <property type="entry name" value="2OG-FeII_Oxy"/>
    <property type="match status" value="1"/>
</dbReference>
<dbReference type="GO" id="GO:0046872">
    <property type="term" value="F:metal ion binding"/>
    <property type="evidence" value="ECO:0007669"/>
    <property type="project" value="UniProtKB-KW"/>
</dbReference>
<dbReference type="InterPro" id="IPR044861">
    <property type="entry name" value="IPNS-like_FE2OG_OXY"/>
</dbReference>
<dbReference type="AlphaFoldDB" id="A0A8J5YJG5"/>
<keyword evidence="6 9" id="KW-0408">Iron</keyword>
<evidence type="ECO:0000256" key="8">
    <source>
        <dbReference type="ARBA" id="ARBA00039090"/>
    </source>
</evidence>
<reference evidence="11 12" key="1">
    <citation type="journal article" date="2021" name="bioRxiv">
        <title>The Gossypium anomalum genome as a resource for cotton improvement and evolutionary analysis of hybrid incompatibility.</title>
        <authorList>
            <person name="Grover C.E."/>
            <person name="Yuan D."/>
            <person name="Arick M.A."/>
            <person name="Miller E.R."/>
            <person name="Hu G."/>
            <person name="Peterson D.G."/>
            <person name="Wendel J.F."/>
            <person name="Udall J.A."/>
        </authorList>
    </citation>
    <scope>NUCLEOTIDE SEQUENCE [LARGE SCALE GENOMIC DNA]</scope>
    <source>
        <strain evidence="11">JFW-Udall</strain>
        <tissue evidence="11">Leaf</tissue>
    </source>
</reference>
<evidence type="ECO:0000313" key="11">
    <source>
        <dbReference type="EMBL" id="KAG8490631.1"/>
    </source>
</evidence>
<protein>
    <recommendedName>
        <fullName evidence="8">aminocyclopropanecarboxylate oxidase</fullName>
        <ecNumber evidence="8">1.14.17.4</ecNumber>
    </recommendedName>
</protein>
<dbReference type="EC" id="1.14.17.4" evidence="8"/>
<dbReference type="Proteomes" id="UP000701853">
    <property type="component" value="Chromosome 6"/>
</dbReference>
<dbReference type="PROSITE" id="PS51471">
    <property type="entry name" value="FE2OG_OXY"/>
    <property type="match status" value="1"/>
</dbReference>
<sequence length="359" mass="40657">MEVAFPVIDLSKINGEERGATMDMIKDACENWGFFELMNHGISHELMDTVEKLTKEHYKKCMEERFKEMVTSKGLEVVQSEITDMDWESTFFLHHLPESNLYEIPDLEDDYRKVMKQFAVELEKLAEKLLDILCENLGLEQGYLKKVFYGSKGPTFGTKVSNYPPCPKPDLIKGLRAHTDAGGIILLFQDDKVSGLQLLKDDQWIDVPPLKHSIVINLGDQLEVITNGKYKSVMHRVLAQTDGTRMSIASFYNPGSDAVIYPAPALVDKEAEKPIAYPKFVFEDYMKVYPALKFEDKEPRFEAMKTMESTVSLGPIATVPSPTNPIISLLLHLTDRGEQFAVIYNSSLEILHGNLLQLA</sequence>
<dbReference type="PANTHER" id="PTHR47991">
    <property type="entry name" value="OXOGLUTARATE/IRON-DEPENDENT DIOXYGENASE"/>
    <property type="match status" value="1"/>
</dbReference>
<keyword evidence="5 9" id="KW-0560">Oxidoreductase</keyword>
<evidence type="ECO:0000256" key="9">
    <source>
        <dbReference type="RuleBase" id="RU003682"/>
    </source>
</evidence>
<evidence type="ECO:0000259" key="10">
    <source>
        <dbReference type="PROSITE" id="PS51471"/>
    </source>
</evidence>
<evidence type="ECO:0000256" key="6">
    <source>
        <dbReference type="ARBA" id="ARBA00023004"/>
    </source>
</evidence>
<dbReference type="Gene3D" id="2.60.120.330">
    <property type="entry name" value="B-lactam Antibiotic, Isopenicillin N Synthase, Chain"/>
    <property type="match status" value="1"/>
</dbReference>
<comment type="pathway">
    <text evidence="7">Alkene biosynthesis; ethylene biosynthesis via S-adenosyl-L-methionine; ethylene from S-adenosyl-L-methionine: step 2/2.</text>
</comment>
<comment type="similarity">
    <text evidence="1 9">Belongs to the iron/ascorbate-dependent oxidoreductase family.</text>
</comment>
<dbReference type="GO" id="GO:0009693">
    <property type="term" value="P:ethylene biosynthetic process"/>
    <property type="evidence" value="ECO:0007669"/>
    <property type="project" value="UniProtKB-KW"/>
</dbReference>
<dbReference type="EMBL" id="JAHUZN010000006">
    <property type="protein sequence ID" value="KAG8490631.1"/>
    <property type="molecule type" value="Genomic_DNA"/>
</dbReference>
<accession>A0A8J5YJG5</accession>
<dbReference type="InterPro" id="IPR027443">
    <property type="entry name" value="IPNS-like_sf"/>
</dbReference>
<dbReference type="OrthoDB" id="288590at2759"/>
<dbReference type="InterPro" id="IPR005123">
    <property type="entry name" value="Oxoglu/Fe-dep_dioxygenase_dom"/>
</dbReference>
<dbReference type="GO" id="GO:0031418">
    <property type="term" value="F:L-ascorbic acid binding"/>
    <property type="evidence" value="ECO:0007669"/>
    <property type="project" value="UniProtKB-KW"/>
</dbReference>